<reference evidence="2" key="2">
    <citation type="submission" date="2021-03" db="UniProtKB">
        <authorList>
            <consortium name="EnsemblPlants"/>
        </authorList>
    </citation>
    <scope>IDENTIFICATION</scope>
</reference>
<feature type="compositionally biased region" description="Basic and acidic residues" evidence="1">
    <location>
        <begin position="79"/>
        <end position="90"/>
    </location>
</feature>
<evidence type="ECO:0000313" key="3">
    <source>
        <dbReference type="Proteomes" id="UP000596661"/>
    </source>
</evidence>
<dbReference type="EMBL" id="UZAU01000108">
    <property type="status" value="NOT_ANNOTATED_CDS"/>
    <property type="molecule type" value="Genomic_DNA"/>
</dbReference>
<organism evidence="2 3">
    <name type="scientific">Cannabis sativa</name>
    <name type="common">Hemp</name>
    <name type="synonym">Marijuana</name>
    <dbReference type="NCBI Taxonomy" id="3483"/>
    <lineage>
        <taxon>Eukaryota</taxon>
        <taxon>Viridiplantae</taxon>
        <taxon>Streptophyta</taxon>
        <taxon>Embryophyta</taxon>
        <taxon>Tracheophyta</taxon>
        <taxon>Spermatophyta</taxon>
        <taxon>Magnoliopsida</taxon>
        <taxon>eudicotyledons</taxon>
        <taxon>Gunneridae</taxon>
        <taxon>Pentapetalae</taxon>
        <taxon>rosids</taxon>
        <taxon>fabids</taxon>
        <taxon>Rosales</taxon>
        <taxon>Cannabaceae</taxon>
        <taxon>Cannabis</taxon>
    </lineage>
</organism>
<protein>
    <submittedName>
        <fullName evidence="2">Uncharacterized protein</fullName>
    </submittedName>
</protein>
<evidence type="ECO:0000256" key="1">
    <source>
        <dbReference type="SAM" id="MobiDB-lite"/>
    </source>
</evidence>
<dbReference type="Proteomes" id="UP000596661">
    <property type="component" value="Chromosome 2"/>
</dbReference>
<dbReference type="Gramene" id="evm.model.02.437">
    <property type="protein sequence ID" value="cds.evm.model.02.437"/>
    <property type="gene ID" value="evm.TU.02.437"/>
</dbReference>
<reference evidence="2" key="1">
    <citation type="submission" date="2018-11" db="EMBL/GenBank/DDBJ databases">
        <authorList>
            <person name="Grassa J C."/>
        </authorList>
    </citation>
    <scope>NUCLEOTIDE SEQUENCE [LARGE SCALE GENOMIC DNA]</scope>
</reference>
<proteinExistence type="predicted"/>
<sequence length="90" mass="9653">MVVTPEKKDDNTALCTETQGILSGWKDKKNEALRKRLTKFKKKLRVDQPSGIGYGLDDGGVKGPGGGCGRGGFGGRAGGNRDIDQLNRFD</sequence>
<keyword evidence="3" id="KW-1185">Reference proteome</keyword>
<name>A0A803P121_CANSA</name>
<accession>A0A803P121</accession>
<feature type="region of interest" description="Disordered" evidence="1">
    <location>
        <begin position="70"/>
        <end position="90"/>
    </location>
</feature>
<dbReference type="EnsemblPlants" id="evm.model.02.437">
    <property type="protein sequence ID" value="cds.evm.model.02.437"/>
    <property type="gene ID" value="evm.TU.02.437"/>
</dbReference>
<evidence type="ECO:0000313" key="2">
    <source>
        <dbReference type="EnsemblPlants" id="cds.evm.model.02.437"/>
    </source>
</evidence>
<dbReference type="AlphaFoldDB" id="A0A803P121"/>